<proteinExistence type="predicted"/>
<protein>
    <submittedName>
        <fullName evidence="3">Uncharacterized protein</fullName>
    </submittedName>
</protein>
<dbReference type="PANTHER" id="PTHR42990:SF1">
    <property type="entry name" value="AAA+ ATPASE DOMAIN-CONTAINING PROTEIN"/>
    <property type="match status" value="1"/>
</dbReference>
<dbReference type="Gene3D" id="3.40.50.300">
    <property type="entry name" value="P-loop containing nucleotide triphosphate hydrolases"/>
    <property type="match status" value="1"/>
</dbReference>
<evidence type="ECO:0000313" key="3">
    <source>
        <dbReference type="EMBL" id="OIO06548.1"/>
    </source>
</evidence>
<dbReference type="Pfam" id="PF13173">
    <property type="entry name" value="AAA_14"/>
    <property type="match status" value="1"/>
</dbReference>
<sequence length="479" mass="55005">MLVNKEKIREYINDQISQADFRARAYVFDAQNKKRPNRNIFIRIQSHLDQFLVGNKSYRWVALTGLRGAGKTTIMYQLYHAKKNIDGYFLILSVDEITQTLGSNINEVINVFEEIIGRPITNLDKPLFLFLDEVQYDEKWGITLKIVYDRADNVFIFSTGSAAALINSNSDIARRAIYEKIYPLSFTEFIKIKRDKYETRGLAQELREIIFGKHSAVEVFDALTKQKQKIGEYYHGISRLDFENYLYYGSLPFMIALENEALVYDQISKSLERVINKDIPQMRGLSSEIISRIPAILYSVADMDALNFTTLAEKFGISRPKIAEIFSVLEQTEILHRLYPHGSHFKQVTQKPSKYLFSSPAFRAMYYKTIGNIITDQNARGKLLEDLAGMYLYRLCDKKPIFSLTYDSAKGGADFIVSVGENKIVVEIGVNKKEYKQVAQTAKKVKAVYSIIISEGVNVLEYNPEANALKIPLKYFLLM</sequence>
<dbReference type="Proteomes" id="UP000183192">
    <property type="component" value="Unassembled WGS sequence"/>
</dbReference>
<dbReference type="STRING" id="1805146.AUJ27_03940"/>
<dbReference type="EMBL" id="MNUU01000075">
    <property type="protein sequence ID" value="OIO06548.1"/>
    <property type="molecule type" value="Genomic_DNA"/>
</dbReference>
<evidence type="ECO:0000313" key="4">
    <source>
        <dbReference type="Proteomes" id="UP000183192"/>
    </source>
</evidence>
<dbReference type="Pfam" id="PF13635">
    <property type="entry name" value="DUF4143"/>
    <property type="match status" value="1"/>
</dbReference>
<reference evidence="3 4" key="1">
    <citation type="journal article" date="2016" name="Environ. Microbiol.">
        <title>Genomic resolution of a cold subsurface aquifer community provides metabolic insights for novel microbes adapted to high CO concentrations.</title>
        <authorList>
            <person name="Probst A.J."/>
            <person name="Castelle C.J."/>
            <person name="Singh A."/>
            <person name="Brown C.T."/>
            <person name="Anantharaman K."/>
            <person name="Sharon I."/>
            <person name="Hug L.A."/>
            <person name="Burstein D."/>
            <person name="Emerson J.B."/>
            <person name="Thomas B.C."/>
            <person name="Banfield J.F."/>
        </authorList>
    </citation>
    <scope>NUCLEOTIDE SEQUENCE [LARGE SCALE GENOMIC DNA]</scope>
    <source>
        <strain evidence="3">CG1_02_37_44</strain>
    </source>
</reference>
<comment type="caution">
    <text evidence="3">The sequence shown here is derived from an EMBL/GenBank/DDBJ whole genome shotgun (WGS) entry which is preliminary data.</text>
</comment>
<gene>
    <name evidence="3" type="ORF">AUJ27_03940</name>
</gene>
<feature type="domain" description="AAA" evidence="1">
    <location>
        <begin position="59"/>
        <end position="189"/>
    </location>
</feature>
<feature type="domain" description="DUF4143" evidence="2">
    <location>
        <begin position="298"/>
        <end position="428"/>
    </location>
</feature>
<evidence type="ECO:0000259" key="1">
    <source>
        <dbReference type="Pfam" id="PF13173"/>
    </source>
</evidence>
<dbReference type="InterPro" id="IPR027417">
    <property type="entry name" value="P-loop_NTPase"/>
</dbReference>
<dbReference type="AlphaFoldDB" id="A0A1J4T3B6"/>
<evidence type="ECO:0000259" key="2">
    <source>
        <dbReference type="Pfam" id="PF13635"/>
    </source>
</evidence>
<accession>A0A1J4T3B6</accession>
<organism evidence="3 4">
    <name type="scientific">Candidatus Falkowbacteria bacterium CG1_02_37_44</name>
    <dbReference type="NCBI Taxonomy" id="1805146"/>
    <lineage>
        <taxon>Bacteria</taxon>
        <taxon>Candidatus Falkowiibacteriota</taxon>
    </lineage>
</organism>
<dbReference type="SUPFAM" id="SSF52540">
    <property type="entry name" value="P-loop containing nucleoside triphosphate hydrolases"/>
    <property type="match status" value="1"/>
</dbReference>
<dbReference type="PANTHER" id="PTHR42990">
    <property type="entry name" value="ATPASE"/>
    <property type="match status" value="1"/>
</dbReference>
<dbReference type="InterPro" id="IPR041682">
    <property type="entry name" value="AAA_14"/>
</dbReference>
<name>A0A1J4T3B6_9BACT</name>
<dbReference type="InterPro" id="IPR025420">
    <property type="entry name" value="DUF4143"/>
</dbReference>